<dbReference type="Gene3D" id="1.10.260.40">
    <property type="entry name" value="lambda repressor-like DNA-binding domains"/>
    <property type="match status" value="1"/>
</dbReference>
<dbReference type="InterPro" id="IPR010982">
    <property type="entry name" value="Lambda_DNA-bd_dom_sf"/>
</dbReference>
<dbReference type="AlphaFoldDB" id="A0A3E2VWN2"/>
<gene>
    <name evidence="2" type="ORF">DW855_13395</name>
</gene>
<dbReference type="Proteomes" id="UP000260733">
    <property type="component" value="Unassembled WGS sequence"/>
</dbReference>
<dbReference type="PROSITE" id="PS50943">
    <property type="entry name" value="HTH_CROC1"/>
    <property type="match status" value="1"/>
</dbReference>
<evidence type="ECO:0000313" key="3">
    <source>
        <dbReference type="Proteomes" id="UP000260733"/>
    </source>
</evidence>
<dbReference type="EMBL" id="QVFB01000029">
    <property type="protein sequence ID" value="RGC15253.1"/>
    <property type="molecule type" value="Genomic_DNA"/>
</dbReference>
<dbReference type="SUPFAM" id="SSF47413">
    <property type="entry name" value="lambda repressor-like DNA-binding domains"/>
    <property type="match status" value="1"/>
</dbReference>
<dbReference type="SMART" id="SM00530">
    <property type="entry name" value="HTH_XRE"/>
    <property type="match status" value="1"/>
</dbReference>
<proteinExistence type="predicted"/>
<evidence type="ECO:0000313" key="2">
    <source>
        <dbReference type="EMBL" id="RGC15253.1"/>
    </source>
</evidence>
<accession>A0A3E2VWN2</accession>
<sequence length="219" mass="25191">MIHAYDKSYLSAAQKNLARMLDYLVNDLHYPLETAWQWFVTSELSARFEQGDCSVLVGLSGVELARAVLEQAGEAVPMKKPSYAYDRSPEYWTGWALAYYQWLTSLRFAEIEQAVSITKVRLLYTPYHEMDVRQFADKMNELYRAAKPETNLKAMRTLAGLSQSELAVQADVPVRTIQQYEQRQKDINKAQAETLLRLARALNCNVEDLMEKVPPLIFK</sequence>
<dbReference type="InterPro" id="IPR001387">
    <property type="entry name" value="Cro/C1-type_HTH"/>
</dbReference>
<protein>
    <submittedName>
        <fullName evidence="2">XRE family transcriptional regulator</fullName>
    </submittedName>
</protein>
<reference evidence="2 3" key="1">
    <citation type="submission" date="2018-08" db="EMBL/GenBank/DDBJ databases">
        <title>A genome reference for cultivated species of the human gut microbiota.</title>
        <authorList>
            <person name="Zou Y."/>
            <person name="Xue W."/>
            <person name="Luo G."/>
        </authorList>
    </citation>
    <scope>NUCLEOTIDE SEQUENCE [LARGE SCALE GENOMIC DNA]</scope>
    <source>
        <strain evidence="2 3">AM37-13AC</strain>
    </source>
</reference>
<feature type="domain" description="HTH cro/C1-type" evidence="1">
    <location>
        <begin position="152"/>
        <end position="209"/>
    </location>
</feature>
<comment type="caution">
    <text evidence="2">The sequence shown here is derived from an EMBL/GenBank/DDBJ whole genome shotgun (WGS) entry which is preliminary data.</text>
</comment>
<evidence type="ECO:0000259" key="1">
    <source>
        <dbReference type="PROSITE" id="PS50943"/>
    </source>
</evidence>
<name>A0A3E2VWN2_9FIRM</name>
<dbReference type="Pfam" id="PF01381">
    <property type="entry name" value="HTH_3"/>
    <property type="match status" value="1"/>
</dbReference>
<dbReference type="CDD" id="cd00093">
    <property type="entry name" value="HTH_XRE"/>
    <property type="match status" value="1"/>
</dbReference>
<dbReference type="GO" id="GO:0003677">
    <property type="term" value="F:DNA binding"/>
    <property type="evidence" value="ECO:0007669"/>
    <property type="project" value="InterPro"/>
</dbReference>
<organism evidence="2 3">
    <name type="scientific">Faecalibacterium prausnitzii</name>
    <dbReference type="NCBI Taxonomy" id="853"/>
    <lineage>
        <taxon>Bacteria</taxon>
        <taxon>Bacillati</taxon>
        <taxon>Bacillota</taxon>
        <taxon>Clostridia</taxon>
        <taxon>Eubacteriales</taxon>
        <taxon>Oscillospiraceae</taxon>
        <taxon>Faecalibacterium</taxon>
    </lineage>
</organism>
<dbReference type="RefSeq" id="WP_117554865.1">
    <property type="nucleotide sequence ID" value="NZ_CP181368.1"/>
</dbReference>